<name>A0A3N1CMQ2_9ACTN</name>
<dbReference type="Pfam" id="PF22768">
    <property type="entry name" value="SPP1_Dit"/>
    <property type="match status" value="1"/>
</dbReference>
<accession>A0A3N1CMQ2</accession>
<feature type="domain" description="Siphovirus-type tail component C-terminal" evidence="1">
    <location>
        <begin position="205"/>
        <end position="262"/>
    </location>
</feature>
<dbReference type="RefSeq" id="WP_170201230.1">
    <property type="nucleotide sequence ID" value="NZ_RJKE01000001.1"/>
</dbReference>
<dbReference type="Gene3D" id="2.60.120.860">
    <property type="match status" value="1"/>
</dbReference>
<organism evidence="2 3">
    <name type="scientific">Actinocorallia herbida</name>
    <dbReference type="NCBI Taxonomy" id="58109"/>
    <lineage>
        <taxon>Bacteria</taxon>
        <taxon>Bacillati</taxon>
        <taxon>Actinomycetota</taxon>
        <taxon>Actinomycetes</taxon>
        <taxon>Streptosporangiales</taxon>
        <taxon>Thermomonosporaceae</taxon>
        <taxon>Actinocorallia</taxon>
    </lineage>
</organism>
<reference evidence="2 3" key="1">
    <citation type="submission" date="2018-11" db="EMBL/GenBank/DDBJ databases">
        <title>Sequencing the genomes of 1000 actinobacteria strains.</title>
        <authorList>
            <person name="Klenk H.-P."/>
        </authorList>
    </citation>
    <scope>NUCLEOTIDE SEQUENCE [LARGE SCALE GENOMIC DNA]</scope>
    <source>
        <strain evidence="2 3">DSM 44254</strain>
    </source>
</reference>
<comment type="caution">
    <text evidence="2">The sequence shown here is derived from an EMBL/GenBank/DDBJ whole genome shotgun (WGS) entry which is preliminary data.</text>
</comment>
<proteinExistence type="predicted"/>
<protein>
    <submittedName>
        <fullName evidence="2">Tail protein</fullName>
    </submittedName>
</protein>
<dbReference type="EMBL" id="RJKE01000001">
    <property type="protein sequence ID" value="ROO82573.1"/>
    <property type="molecule type" value="Genomic_DNA"/>
</dbReference>
<evidence type="ECO:0000313" key="3">
    <source>
        <dbReference type="Proteomes" id="UP000272400"/>
    </source>
</evidence>
<keyword evidence="3" id="KW-1185">Reference proteome</keyword>
<dbReference type="Proteomes" id="UP000272400">
    <property type="component" value="Unassembled WGS sequence"/>
</dbReference>
<dbReference type="InterPro" id="IPR054738">
    <property type="entry name" value="Siphovirus-type_tail_C"/>
</dbReference>
<sequence>MTIPAIEPVNPTSGLLPGAVSRLTATLEAPAANLVIPFNRTDSHGVAWALGGMEGWDSPDMDEGASKRSGSDGLWDTEPWFGGRIVTLSGLITAPTYEAREAAEYRLRAAVPRDKYVTLRVEETTPKFVTCRRSGRPLIKATTDVHSTFSVALLCPDPRKYSITPASATIAVLPSTGGLAPPWTPPVLLPEIPVGPSQALLTNLGDYYSPPVITLRGPGSDLSIHNLTTGQYLAFEQVLGSSDWLQIDTASGTVLLNGTAVRAPKTGSTVVARFLADPGDNLYRLFGTLTAPTPPSADIALYSAWI</sequence>
<evidence type="ECO:0000259" key="1">
    <source>
        <dbReference type="Pfam" id="PF22768"/>
    </source>
</evidence>
<gene>
    <name evidence="2" type="ORF">EDD29_0053</name>
</gene>
<evidence type="ECO:0000313" key="2">
    <source>
        <dbReference type="EMBL" id="ROO82573.1"/>
    </source>
</evidence>
<dbReference type="AlphaFoldDB" id="A0A3N1CMQ2"/>